<dbReference type="GO" id="GO:0005615">
    <property type="term" value="C:extracellular space"/>
    <property type="evidence" value="ECO:0007669"/>
    <property type="project" value="InterPro"/>
</dbReference>
<protein>
    <submittedName>
        <fullName evidence="3">Alkaline phosphatase</fullName>
        <ecNumber evidence="3">3.1.3.1</ecNumber>
    </submittedName>
</protein>
<dbReference type="Gene3D" id="2.150.10.10">
    <property type="entry name" value="Serralysin-like metalloprotease, C-terminal"/>
    <property type="match status" value="1"/>
</dbReference>
<dbReference type="EMBL" id="AWXZ01000018">
    <property type="protein sequence ID" value="ESR25656.1"/>
    <property type="molecule type" value="Genomic_DNA"/>
</dbReference>
<evidence type="ECO:0000256" key="1">
    <source>
        <dbReference type="ARBA" id="ARBA00004613"/>
    </source>
</evidence>
<dbReference type="PATRIC" id="fig|631454.5.peg.1471"/>
<evidence type="ECO:0000313" key="3">
    <source>
        <dbReference type="EMBL" id="ESR25656.1"/>
    </source>
</evidence>
<keyword evidence="2" id="KW-0964">Secreted</keyword>
<comment type="subcellular location">
    <subcellularLocation>
        <location evidence="1">Secreted</location>
    </subcellularLocation>
</comment>
<dbReference type="eggNOG" id="COG2931">
    <property type="taxonomic scope" value="Bacteria"/>
</dbReference>
<dbReference type="InterPro" id="IPR001343">
    <property type="entry name" value="Hemolysn_Ca-bd"/>
</dbReference>
<dbReference type="InterPro" id="IPR011049">
    <property type="entry name" value="Serralysin-like_metalloprot_C"/>
</dbReference>
<keyword evidence="4" id="KW-1185">Reference proteome</keyword>
<dbReference type="GO" id="GO:0004035">
    <property type="term" value="F:alkaline phosphatase activity"/>
    <property type="evidence" value="ECO:0007669"/>
    <property type="project" value="UniProtKB-EC"/>
</dbReference>
<evidence type="ECO:0000313" key="4">
    <source>
        <dbReference type="Proteomes" id="UP000017819"/>
    </source>
</evidence>
<dbReference type="InterPro" id="IPR018511">
    <property type="entry name" value="Hemolysin-typ_Ca-bd_CS"/>
</dbReference>
<dbReference type="AlphaFoldDB" id="V4RHQ1"/>
<dbReference type="GO" id="GO:0005509">
    <property type="term" value="F:calcium ion binding"/>
    <property type="evidence" value="ECO:0007669"/>
    <property type="project" value="InterPro"/>
</dbReference>
<keyword evidence="3" id="KW-0378">Hydrolase</keyword>
<sequence>MWNNTASGGDAEGDTLYSIENLVGSNFGDTLAGDAGANTLHGLGGNDTLNGGAGNDTLYGGDGDDRLIGGLGNDVFVFDTALNAATNVDEITGFVVADDTIWLDDAVFAALSVGALSASSFRIGAAAADADDHVIYNQATGDLFYDADGAGGAAQIRFATLNTGLTMTAADFMVV</sequence>
<dbReference type="Pfam" id="PF00353">
    <property type="entry name" value="HemolysinCabind"/>
    <property type="match status" value="1"/>
</dbReference>
<accession>V4RHQ1</accession>
<dbReference type="EC" id="3.1.3.1" evidence="3"/>
<dbReference type="STRING" id="631454.N177_1489"/>
<dbReference type="PROSITE" id="PS00330">
    <property type="entry name" value="HEMOLYSIN_CALCIUM"/>
    <property type="match status" value="2"/>
</dbReference>
<dbReference type="PRINTS" id="PR00313">
    <property type="entry name" value="CABNDNGRPT"/>
</dbReference>
<evidence type="ECO:0000256" key="2">
    <source>
        <dbReference type="ARBA" id="ARBA00022525"/>
    </source>
</evidence>
<organism evidence="3 4">
    <name type="scientific">Lutibaculum baratangense AMV1</name>
    <dbReference type="NCBI Taxonomy" id="631454"/>
    <lineage>
        <taxon>Bacteria</taxon>
        <taxon>Pseudomonadati</taxon>
        <taxon>Pseudomonadota</taxon>
        <taxon>Alphaproteobacteria</taxon>
        <taxon>Hyphomicrobiales</taxon>
        <taxon>Tepidamorphaceae</taxon>
        <taxon>Lutibaculum</taxon>
    </lineage>
</organism>
<dbReference type="SUPFAM" id="SSF51120">
    <property type="entry name" value="beta-Roll"/>
    <property type="match status" value="1"/>
</dbReference>
<dbReference type="PANTHER" id="PTHR38340">
    <property type="entry name" value="S-LAYER PROTEIN"/>
    <property type="match status" value="1"/>
</dbReference>
<dbReference type="InterPro" id="IPR050557">
    <property type="entry name" value="RTX_toxin/Mannuronan_C5-epim"/>
</dbReference>
<reference evidence="3 4" key="1">
    <citation type="journal article" date="2014" name="Genome Announc.">
        <title>Draft Genome Sequence of Lutibaculum baratangense Strain AMV1T, Isolated from a Mud Volcano in Andamans, India.</title>
        <authorList>
            <person name="Singh A."/>
            <person name="Sreenivas A."/>
            <person name="Sathyanarayana Reddy G."/>
            <person name="Pinnaka A.K."/>
            <person name="Shivaji S."/>
        </authorList>
    </citation>
    <scope>NUCLEOTIDE SEQUENCE [LARGE SCALE GENOMIC DNA]</scope>
    <source>
        <strain evidence="3 4">AMV1</strain>
    </source>
</reference>
<gene>
    <name evidence="3" type="ORF">N177_1489</name>
</gene>
<comment type="caution">
    <text evidence="3">The sequence shown here is derived from an EMBL/GenBank/DDBJ whole genome shotgun (WGS) entry which is preliminary data.</text>
</comment>
<name>V4RHQ1_9HYPH</name>
<dbReference type="Proteomes" id="UP000017819">
    <property type="component" value="Unassembled WGS sequence"/>
</dbReference>
<dbReference type="PANTHER" id="PTHR38340:SF1">
    <property type="entry name" value="S-LAYER PROTEIN"/>
    <property type="match status" value="1"/>
</dbReference>
<proteinExistence type="predicted"/>